<feature type="domain" description="F-box" evidence="1">
    <location>
        <begin position="8"/>
        <end position="51"/>
    </location>
</feature>
<accession>A0ABC9G9R8</accession>
<gene>
    <name evidence="2" type="ORF">URODEC1_LOCUS113512</name>
</gene>
<dbReference type="Gene3D" id="1.20.1280.50">
    <property type="match status" value="1"/>
</dbReference>
<dbReference type="Pfam" id="PF00646">
    <property type="entry name" value="F-box"/>
    <property type="match status" value="1"/>
</dbReference>
<evidence type="ECO:0000313" key="2">
    <source>
        <dbReference type="EMBL" id="CAL5089742.1"/>
    </source>
</evidence>
<proteinExistence type="predicted"/>
<dbReference type="PANTHER" id="PTHR32133:SF386">
    <property type="entry name" value="F-BOX DOMAIN-CONTAINING PROTEIN"/>
    <property type="match status" value="1"/>
</dbReference>
<dbReference type="EMBL" id="OZ075118">
    <property type="protein sequence ID" value="CAL5089742.1"/>
    <property type="molecule type" value="Genomic_DNA"/>
</dbReference>
<reference evidence="2 3" key="2">
    <citation type="submission" date="2024-10" db="EMBL/GenBank/DDBJ databases">
        <authorList>
            <person name="Ryan C."/>
        </authorList>
    </citation>
    <scope>NUCLEOTIDE SEQUENCE [LARGE SCALE GENOMIC DNA]</scope>
</reference>
<evidence type="ECO:0000313" key="3">
    <source>
        <dbReference type="Proteomes" id="UP001497457"/>
    </source>
</evidence>
<dbReference type="SUPFAM" id="SSF81383">
    <property type="entry name" value="F-box domain"/>
    <property type="match status" value="1"/>
</dbReference>
<evidence type="ECO:0000259" key="1">
    <source>
        <dbReference type="SMART" id="SM00256"/>
    </source>
</evidence>
<dbReference type="InterPro" id="IPR036047">
    <property type="entry name" value="F-box-like_dom_sf"/>
</dbReference>
<dbReference type="AlphaFoldDB" id="A0ABC9G9R8"/>
<dbReference type="SUPFAM" id="SSF117281">
    <property type="entry name" value="Kelch motif"/>
    <property type="match status" value="1"/>
</dbReference>
<organism evidence="2 3">
    <name type="scientific">Urochloa decumbens</name>
    <dbReference type="NCBI Taxonomy" id="240449"/>
    <lineage>
        <taxon>Eukaryota</taxon>
        <taxon>Viridiplantae</taxon>
        <taxon>Streptophyta</taxon>
        <taxon>Embryophyta</taxon>
        <taxon>Tracheophyta</taxon>
        <taxon>Spermatophyta</taxon>
        <taxon>Magnoliopsida</taxon>
        <taxon>Liliopsida</taxon>
        <taxon>Poales</taxon>
        <taxon>Poaceae</taxon>
        <taxon>PACMAD clade</taxon>
        <taxon>Panicoideae</taxon>
        <taxon>Panicodae</taxon>
        <taxon>Paniceae</taxon>
        <taxon>Melinidinae</taxon>
        <taxon>Urochloa</taxon>
    </lineage>
</organism>
<dbReference type="PANTHER" id="PTHR32133">
    <property type="entry name" value="OS07G0120400 PROTEIN"/>
    <property type="match status" value="1"/>
</dbReference>
<dbReference type="InterPro" id="IPR015915">
    <property type="entry name" value="Kelch-typ_b-propeller"/>
</dbReference>
<name>A0ABC9G9R8_9POAL</name>
<keyword evidence="3" id="KW-1185">Reference proteome</keyword>
<protein>
    <recommendedName>
        <fullName evidence="1">F-box domain-containing protein</fullName>
    </recommendedName>
</protein>
<dbReference type="Proteomes" id="UP001497457">
    <property type="component" value="Chromosome 8b"/>
</dbReference>
<dbReference type="InterPro" id="IPR001810">
    <property type="entry name" value="F-box_dom"/>
</dbReference>
<reference evidence="3" key="1">
    <citation type="submission" date="2024-06" db="EMBL/GenBank/DDBJ databases">
        <authorList>
            <person name="Ryan C."/>
        </authorList>
    </citation>
    <scope>NUCLEOTIDE SEQUENCE [LARGE SCALE GENOMIC DNA]</scope>
</reference>
<sequence length="364" mass="39423">MGPPPPALVEDLVEEVLLRLPPSDPALLLRAGLVCKQWRRLVSDVGFCRRFREFHQSPPMLGFFCNMASNGYGDDHDDYTRFFPTATSSPPLLGNRRRLGHILDSRHGRVLFHTHPPLPETKLAIWDPISDETYPLPAPPQHDTLFTAAVLCAAAAAPGGVCNHISCYHGPFLVVFVGTHGEQIIASVYSSETSAWSRPASSPRDLDEHSHLMPGALMANVLYFSSDVNDRILKFDLVSRELSGGRRLGLATVGEFCRLLVWSREDGPGKDEGPWAQTRAIDLKAVREPFTSHGLEVVGFADSVGIVFVATDVALFSVDLGSGEVKKLAEVCHVISVVPFVSFYTPALGVGSTGEGPSVGVSSA</sequence>
<dbReference type="SMART" id="SM00256">
    <property type="entry name" value="FBOX"/>
    <property type="match status" value="1"/>
</dbReference>